<reference evidence="1" key="2">
    <citation type="submission" date="2014-06" db="EMBL/GenBank/DDBJ databases">
        <authorList>
            <person name="Genoscope - CEA"/>
        </authorList>
    </citation>
    <scope>NUCLEOTIDE SEQUENCE</scope>
</reference>
<proteinExistence type="predicted"/>
<accession>A0A078JX88</accession>
<organism evidence="1">
    <name type="scientific">Brassica napus</name>
    <name type="common">Rape</name>
    <dbReference type="NCBI Taxonomy" id="3708"/>
    <lineage>
        <taxon>Eukaryota</taxon>
        <taxon>Viridiplantae</taxon>
        <taxon>Streptophyta</taxon>
        <taxon>Embryophyta</taxon>
        <taxon>Tracheophyta</taxon>
        <taxon>Spermatophyta</taxon>
        <taxon>Magnoliopsida</taxon>
        <taxon>eudicotyledons</taxon>
        <taxon>Gunneridae</taxon>
        <taxon>Pentapetalae</taxon>
        <taxon>rosids</taxon>
        <taxon>malvids</taxon>
        <taxon>Brassicales</taxon>
        <taxon>Brassicaceae</taxon>
        <taxon>Brassiceae</taxon>
        <taxon>Brassica</taxon>
    </lineage>
</organism>
<reference evidence="1" key="1">
    <citation type="journal article" date="2014" name="Science">
        <title>Plant genetics. Early allopolyploid evolution in the post-Neolithic Brassica napus oilseed genome.</title>
        <authorList>
            <person name="Chalhoub B."/>
            <person name="Denoeud F."/>
            <person name="Liu S."/>
            <person name="Parkin I.A."/>
            <person name="Tang H."/>
            <person name="Wang X."/>
            <person name="Chiquet J."/>
            <person name="Belcram H."/>
            <person name="Tong C."/>
            <person name="Samans B."/>
            <person name="Correa M."/>
            <person name="Da Silva C."/>
            <person name="Just J."/>
            <person name="Falentin C."/>
            <person name="Koh C.S."/>
            <person name="Le Clainche I."/>
            <person name="Bernard M."/>
            <person name="Bento P."/>
            <person name="Noel B."/>
            <person name="Labadie K."/>
            <person name="Alberti A."/>
            <person name="Charles M."/>
            <person name="Arnaud D."/>
            <person name="Guo H."/>
            <person name="Daviaud C."/>
            <person name="Alamery S."/>
            <person name="Jabbari K."/>
            <person name="Zhao M."/>
            <person name="Edger P.P."/>
            <person name="Chelaifa H."/>
            <person name="Tack D."/>
            <person name="Lassalle G."/>
            <person name="Mestiri I."/>
            <person name="Schnel N."/>
            <person name="Le Paslier M.C."/>
            <person name="Fan G."/>
            <person name="Renault V."/>
            <person name="Bayer P.E."/>
            <person name="Golicz A.A."/>
            <person name="Manoli S."/>
            <person name="Lee T.H."/>
            <person name="Thi V.H."/>
            <person name="Chalabi S."/>
            <person name="Hu Q."/>
            <person name="Fan C."/>
            <person name="Tollenaere R."/>
            <person name="Lu Y."/>
            <person name="Battail C."/>
            <person name="Shen J."/>
            <person name="Sidebottom C.H."/>
            <person name="Wang X."/>
            <person name="Canaguier A."/>
            <person name="Chauveau A."/>
            <person name="Berard A."/>
            <person name="Deniot G."/>
            <person name="Guan M."/>
            <person name="Liu Z."/>
            <person name="Sun F."/>
            <person name="Lim Y.P."/>
            <person name="Lyons E."/>
            <person name="Town C.D."/>
            <person name="Bancroft I."/>
            <person name="Wang X."/>
            <person name="Meng J."/>
            <person name="Ma J."/>
            <person name="Pires J.C."/>
            <person name="King G.J."/>
            <person name="Brunel D."/>
            <person name="Delourme R."/>
            <person name="Renard M."/>
            <person name="Aury J.M."/>
            <person name="Adams K.L."/>
            <person name="Batley J."/>
            <person name="Snowdon R.J."/>
            <person name="Tost J."/>
            <person name="Edwards D."/>
            <person name="Zhou Y."/>
            <person name="Hua W."/>
            <person name="Sharpe A.G."/>
            <person name="Paterson A.H."/>
            <person name="Guan C."/>
            <person name="Wincker P."/>
        </authorList>
    </citation>
    <scope>NUCLEOTIDE SEQUENCE [LARGE SCALE GENOMIC DNA]</scope>
</reference>
<dbReference type="Gramene" id="CDY72243">
    <property type="protein sequence ID" value="CDY72243"/>
    <property type="gene ID" value="GSBRNA2T00025963001"/>
</dbReference>
<sequence>MNVQNGLSTSFWYDTWTDMGRLIDFVGTRGCIEMGIRATATVASAIARRKRTHRVDLYNLFEEALENQRHKMSDRADVPLWQYSEDMWSLLMKGLLRSSFTTEWGALLQLTMDTTLDMKSRLLLRTTLQASVHSVWRERNDRRHGATPMNPTLLVKMIDRQIRNWCLTVTATGHNKY</sequence>
<evidence type="ECO:0000313" key="1">
    <source>
        <dbReference type="EMBL" id="CDY72243.1"/>
    </source>
</evidence>
<dbReference type="AlphaFoldDB" id="A0A078JX88"/>
<gene>
    <name evidence="1" type="primary">BnaCnng76680D</name>
    <name evidence="1" type="ORF">GSBRNA2T00025963001</name>
</gene>
<dbReference type="PaxDb" id="3708-A0A078JX88"/>
<protein>
    <submittedName>
        <fullName evidence="1">BnaCnng76680D protein</fullName>
    </submittedName>
</protein>
<feature type="non-terminal residue" evidence="1">
    <location>
        <position position="177"/>
    </location>
</feature>
<dbReference type="EMBL" id="LK049728">
    <property type="protein sequence ID" value="CDY72243.1"/>
    <property type="molecule type" value="Genomic_DNA"/>
</dbReference>
<name>A0A078JX88_BRANA</name>